<dbReference type="Proteomes" id="UP000178406">
    <property type="component" value="Unassembled WGS sequence"/>
</dbReference>
<dbReference type="EMBL" id="MFHQ01000017">
    <property type="protein sequence ID" value="OGF74537.1"/>
    <property type="molecule type" value="Genomic_DNA"/>
</dbReference>
<sequence length="187" mass="22226">MSFFHCSIFLILTQIDILIFYAMLKNREKEQTMLKRRLLTIDKPHVLVLHEHHGTRYLLVQNEQDLYRLALEILDWRFGGKEEKDNSGYYILESPEEPPAKNIVCDEEMIKVLPTEEIKKFARKQRETYKEEIASYLRRKAEYDAVQEALLKKDGKRAWKILWALSNAGGEDDPINLEPLETEYFFE</sequence>
<proteinExistence type="predicted"/>
<keyword evidence="1" id="KW-0472">Membrane</keyword>
<evidence type="ECO:0000256" key="1">
    <source>
        <dbReference type="SAM" id="Phobius"/>
    </source>
</evidence>
<protein>
    <submittedName>
        <fullName evidence="2">Uncharacterized protein</fullName>
    </submittedName>
</protein>
<gene>
    <name evidence="2" type="ORF">A3J56_01200</name>
</gene>
<feature type="transmembrane region" description="Helical" evidence="1">
    <location>
        <begin position="6"/>
        <end position="24"/>
    </location>
</feature>
<organism evidence="2 3">
    <name type="scientific">Candidatus Giovannonibacteria bacterium RIFCSPHIGHO2_02_FULL_46_20</name>
    <dbReference type="NCBI Taxonomy" id="1798338"/>
    <lineage>
        <taxon>Bacteria</taxon>
        <taxon>Candidatus Giovannoniibacteriota</taxon>
    </lineage>
</organism>
<evidence type="ECO:0000313" key="3">
    <source>
        <dbReference type="Proteomes" id="UP000178406"/>
    </source>
</evidence>
<keyword evidence="1" id="KW-1133">Transmembrane helix</keyword>
<reference evidence="2 3" key="1">
    <citation type="journal article" date="2016" name="Nat. Commun.">
        <title>Thousands of microbial genomes shed light on interconnected biogeochemical processes in an aquifer system.</title>
        <authorList>
            <person name="Anantharaman K."/>
            <person name="Brown C.T."/>
            <person name="Hug L.A."/>
            <person name="Sharon I."/>
            <person name="Castelle C.J."/>
            <person name="Probst A.J."/>
            <person name="Thomas B.C."/>
            <person name="Singh A."/>
            <person name="Wilkins M.J."/>
            <person name="Karaoz U."/>
            <person name="Brodie E.L."/>
            <person name="Williams K.H."/>
            <person name="Hubbard S.S."/>
            <person name="Banfield J.F."/>
        </authorList>
    </citation>
    <scope>NUCLEOTIDE SEQUENCE [LARGE SCALE GENOMIC DNA]</scope>
</reference>
<dbReference type="AlphaFoldDB" id="A0A1F5WG06"/>
<comment type="caution">
    <text evidence="2">The sequence shown here is derived from an EMBL/GenBank/DDBJ whole genome shotgun (WGS) entry which is preliminary data.</text>
</comment>
<name>A0A1F5WG06_9BACT</name>
<keyword evidence="1" id="KW-0812">Transmembrane</keyword>
<evidence type="ECO:0000313" key="2">
    <source>
        <dbReference type="EMBL" id="OGF74537.1"/>
    </source>
</evidence>
<accession>A0A1F5WG06</accession>